<dbReference type="EMBL" id="QXFT01001643">
    <property type="protein sequence ID" value="KAE9313571.1"/>
    <property type="molecule type" value="Genomic_DNA"/>
</dbReference>
<name>A0A6A3K2T1_9STRA</name>
<dbReference type="PROSITE" id="PS51183">
    <property type="entry name" value="JMJN"/>
    <property type="match status" value="1"/>
</dbReference>
<feature type="region of interest" description="Disordered" evidence="3">
    <location>
        <begin position="459"/>
        <end position="484"/>
    </location>
</feature>
<evidence type="ECO:0008006" key="12">
    <source>
        <dbReference type="Google" id="ProtNLM"/>
    </source>
</evidence>
<dbReference type="Pfam" id="PF02373">
    <property type="entry name" value="JmjC"/>
    <property type="match status" value="1"/>
</dbReference>
<dbReference type="OrthoDB" id="9547406at2759"/>
<evidence type="ECO:0000259" key="5">
    <source>
        <dbReference type="PROSITE" id="PS51184"/>
    </source>
</evidence>
<feature type="domain" description="JmjC" evidence="5">
    <location>
        <begin position="154"/>
        <end position="314"/>
    </location>
</feature>
<dbReference type="SUPFAM" id="SSF51197">
    <property type="entry name" value="Clavaminate synthase-like"/>
    <property type="match status" value="1"/>
</dbReference>
<feature type="domain" description="JmjN" evidence="4">
    <location>
        <begin position="22"/>
        <end position="64"/>
    </location>
</feature>
<dbReference type="SUPFAM" id="SSF57903">
    <property type="entry name" value="FYVE/PHD zinc finger"/>
    <property type="match status" value="1"/>
</dbReference>
<evidence type="ECO:0000256" key="3">
    <source>
        <dbReference type="SAM" id="MobiDB-lite"/>
    </source>
</evidence>
<dbReference type="SMART" id="SM00558">
    <property type="entry name" value="JmjC"/>
    <property type="match status" value="1"/>
</dbReference>
<dbReference type="EMBL" id="QXFU01001636">
    <property type="protein sequence ID" value="KAE8998323.1"/>
    <property type="molecule type" value="Genomic_DNA"/>
</dbReference>
<sequence>MCPSDPHGASLVSSPSPDGSWCPEFHPTRAEFQSFSTYIRTVVEPQCSKIGICKIIPPRGWFSRSYDISQLNCQVSAPVSQHVAGKKGIFNVDLVERKTMSPAEFKTMAEATTDKEPQDTDDPMEVERRFWKGLRGTMDPPVYGADIVTSLFGDADALSWNLNDLNTILRKIDLPGVTQSMLYFGMWRAMFAFHTEDMDLYSINYVHTGKPKFWYGVPPDAAPQLERAAQSMFPEKHHACSQFLRHKTSLISPARLREFGVPFYRAYQNPGEFVVTFPATYHQGFNLGFNIAEAVNFASLLWIPYGLKAKVCKCLPDSVRIDMDSFMTKLFEEPQCSAELLGEDPWVFSCKCHKYCSSLNPYAEVEEQWFECSKCKIWAHIRCIHPDLTDKATEDLPQSLLCHRCIAEAAGVKPRPLSSRGLGKRSGTASKSAVRSCMGKRKKEAVACSKKKSAKVPASAVMLSPPKKTKAAKQSAVSTPKSATKDRAAARKYLTTKGSTIRFKDTEAKVAAVEGKYIRVHYKGESADNDEWLSVDSKELRQRIVAEEPTAPKHSSSN</sequence>
<dbReference type="GO" id="GO:0005634">
    <property type="term" value="C:nucleus"/>
    <property type="evidence" value="ECO:0007669"/>
    <property type="project" value="UniProtKB-SubCell"/>
</dbReference>
<dbReference type="InterPro" id="IPR011011">
    <property type="entry name" value="Znf_FYVE_PHD"/>
</dbReference>
<dbReference type="Gene3D" id="3.30.40.10">
    <property type="entry name" value="Zinc/RING finger domain, C3HC4 (zinc finger)"/>
    <property type="match status" value="1"/>
</dbReference>
<accession>A0A6A3K2T1</accession>
<dbReference type="Proteomes" id="UP000434957">
    <property type="component" value="Unassembled WGS sequence"/>
</dbReference>
<dbReference type="InterPro" id="IPR003349">
    <property type="entry name" value="JmjN"/>
</dbReference>
<dbReference type="AlphaFoldDB" id="A0A6A3K2T1"/>
<dbReference type="SMART" id="SM00545">
    <property type="entry name" value="JmjN"/>
    <property type="match status" value="1"/>
</dbReference>
<dbReference type="GO" id="GO:0034647">
    <property type="term" value="F:histone H3K4me/H3K4me2/H3K4me3 demethylase activity"/>
    <property type="evidence" value="ECO:0007669"/>
    <property type="project" value="TreeGrafter"/>
</dbReference>
<evidence type="ECO:0000259" key="4">
    <source>
        <dbReference type="PROSITE" id="PS51183"/>
    </source>
</evidence>
<keyword evidence="2" id="KW-0539">Nucleus</keyword>
<comment type="caution">
    <text evidence="6">The sequence shown here is derived from an EMBL/GenBank/DDBJ whole genome shotgun (WGS) entry which is preliminary data.</text>
</comment>
<dbReference type="PANTHER" id="PTHR10694:SF113">
    <property type="entry name" value="PROTEIN JUMONJI"/>
    <property type="match status" value="1"/>
</dbReference>
<reference evidence="9 11" key="1">
    <citation type="submission" date="2018-09" db="EMBL/GenBank/DDBJ databases">
        <title>Genomic investigation of the strawberry pathogen Phytophthora fragariae indicates pathogenicity is determined by transcriptional variation in three key races.</title>
        <authorList>
            <person name="Adams T.M."/>
            <person name="Armitage A.D."/>
            <person name="Sobczyk M.K."/>
            <person name="Bates H.J."/>
            <person name="Dunwell J.M."/>
            <person name="Nellist C.F."/>
            <person name="Harrison R.J."/>
        </authorList>
    </citation>
    <scope>NUCLEOTIDE SEQUENCE [LARGE SCALE GENOMIC DNA]</scope>
    <source>
        <strain evidence="7 9">SCRP249</strain>
        <strain evidence="6 11">SCRP324</strain>
        <strain evidence="8 10">SCRP333</strain>
    </source>
</reference>
<dbReference type="PROSITE" id="PS51184">
    <property type="entry name" value="JMJC"/>
    <property type="match status" value="1"/>
</dbReference>
<gene>
    <name evidence="7" type="ORF">PR001_g18335</name>
    <name evidence="6" type="ORF">PR002_g18765</name>
    <name evidence="8" type="ORF">PR003_g19468</name>
</gene>
<dbReference type="Proteomes" id="UP000435112">
    <property type="component" value="Unassembled WGS sequence"/>
</dbReference>
<evidence type="ECO:0000313" key="9">
    <source>
        <dbReference type="Proteomes" id="UP000429607"/>
    </source>
</evidence>
<evidence type="ECO:0000313" key="7">
    <source>
        <dbReference type="EMBL" id="KAE9002151.1"/>
    </source>
</evidence>
<keyword evidence="10" id="KW-1185">Reference proteome</keyword>
<dbReference type="GO" id="GO:0000785">
    <property type="term" value="C:chromatin"/>
    <property type="evidence" value="ECO:0007669"/>
    <property type="project" value="TreeGrafter"/>
</dbReference>
<dbReference type="Proteomes" id="UP000429607">
    <property type="component" value="Unassembled WGS sequence"/>
</dbReference>
<evidence type="ECO:0000313" key="10">
    <source>
        <dbReference type="Proteomes" id="UP000434957"/>
    </source>
</evidence>
<dbReference type="Pfam" id="PF02375">
    <property type="entry name" value="JmjN"/>
    <property type="match status" value="1"/>
</dbReference>
<dbReference type="InterPro" id="IPR003347">
    <property type="entry name" value="JmjC_dom"/>
</dbReference>
<dbReference type="InterPro" id="IPR013083">
    <property type="entry name" value="Znf_RING/FYVE/PHD"/>
</dbReference>
<dbReference type="Gene3D" id="2.60.120.650">
    <property type="entry name" value="Cupin"/>
    <property type="match status" value="1"/>
</dbReference>
<protein>
    <recommendedName>
        <fullName evidence="12">JmjC domain-containing protein</fullName>
    </recommendedName>
</protein>
<dbReference type="PANTHER" id="PTHR10694">
    <property type="entry name" value="LYSINE-SPECIFIC DEMETHYLASE"/>
    <property type="match status" value="1"/>
</dbReference>
<dbReference type="EMBL" id="QXFV01001604">
    <property type="protein sequence ID" value="KAE9002151.1"/>
    <property type="molecule type" value="Genomic_DNA"/>
</dbReference>
<comment type="subcellular location">
    <subcellularLocation>
        <location evidence="1">Nucleus</location>
    </subcellularLocation>
</comment>
<evidence type="ECO:0000313" key="8">
    <source>
        <dbReference type="EMBL" id="KAE9313571.1"/>
    </source>
</evidence>
<evidence type="ECO:0000256" key="1">
    <source>
        <dbReference type="ARBA" id="ARBA00004123"/>
    </source>
</evidence>
<evidence type="ECO:0000313" key="11">
    <source>
        <dbReference type="Proteomes" id="UP000435112"/>
    </source>
</evidence>
<dbReference type="GO" id="GO:0010468">
    <property type="term" value="P:regulation of gene expression"/>
    <property type="evidence" value="ECO:0007669"/>
    <property type="project" value="TreeGrafter"/>
</dbReference>
<organism evidence="6 11">
    <name type="scientific">Phytophthora rubi</name>
    <dbReference type="NCBI Taxonomy" id="129364"/>
    <lineage>
        <taxon>Eukaryota</taxon>
        <taxon>Sar</taxon>
        <taxon>Stramenopiles</taxon>
        <taxon>Oomycota</taxon>
        <taxon>Peronosporomycetes</taxon>
        <taxon>Peronosporales</taxon>
        <taxon>Peronosporaceae</taxon>
        <taxon>Phytophthora</taxon>
    </lineage>
</organism>
<evidence type="ECO:0000313" key="6">
    <source>
        <dbReference type="EMBL" id="KAE8998323.1"/>
    </source>
</evidence>
<dbReference type="Gene3D" id="2.30.30.140">
    <property type="match status" value="1"/>
</dbReference>
<evidence type="ECO:0000256" key="2">
    <source>
        <dbReference type="ARBA" id="ARBA00023242"/>
    </source>
</evidence>
<proteinExistence type="predicted"/>